<protein>
    <recommendedName>
        <fullName evidence="8">Aminotransferase</fullName>
        <ecNumber evidence="8">2.6.1.-</ecNumber>
    </recommendedName>
</protein>
<dbReference type="AlphaFoldDB" id="A0A1N7PY59"/>
<dbReference type="InterPro" id="IPR004839">
    <property type="entry name" value="Aminotransferase_I/II_large"/>
</dbReference>
<reference evidence="10 11" key="1">
    <citation type="submission" date="2017-01" db="EMBL/GenBank/DDBJ databases">
        <authorList>
            <person name="Mah S.A."/>
            <person name="Swanson W.J."/>
            <person name="Moy G.W."/>
            <person name="Vacquier V.D."/>
        </authorList>
    </citation>
    <scope>NUCLEOTIDE SEQUENCE [LARGE SCALE GENOMIC DNA]</scope>
    <source>
        <strain evidence="10 11">DSM 26375</strain>
    </source>
</reference>
<evidence type="ECO:0000256" key="4">
    <source>
        <dbReference type="ARBA" id="ARBA00022576"/>
    </source>
</evidence>
<dbReference type="GO" id="GO:0006520">
    <property type="term" value="P:amino acid metabolic process"/>
    <property type="evidence" value="ECO:0007669"/>
    <property type="project" value="InterPro"/>
</dbReference>
<dbReference type="Proteomes" id="UP000186141">
    <property type="component" value="Unassembled WGS sequence"/>
</dbReference>
<dbReference type="InterPro" id="IPR004838">
    <property type="entry name" value="NHTrfase_class1_PyrdxlP-BS"/>
</dbReference>
<evidence type="ECO:0000256" key="2">
    <source>
        <dbReference type="ARBA" id="ARBA00007441"/>
    </source>
</evidence>
<evidence type="ECO:0000259" key="9">
    <source>
        <dbReference type="Pfam" id="PF00155"/>
    </source>
</evidence>
<dbReference type="SUPFAM" id="SSF53383">
    <property type="entry name" value="PLP-dependent transferases"/>
    <property type="match status" value="1"/>
</dbReference>
<dbReference type="CDD" id="cd00609">
    <property type="entry name" value="AAT_like"/>
    <property type="match status" value="1"/>
</dbReference>
<dbReference type="InterPro" id="IPR015422">
    <property type="entry name" value="PyrdxlP-dep_Trfase_small"/>
</dbReference>
<dbReference type="Pfam" id="PF00155">
    <property type="entry name" value="Aminotran_1_2"/>
    <property type="match status" value="1"/>
</dbReference>
<comment type="subunit">
    <text evidence="3">Homodimer.</text>
</comment>
<dbReference type="OrthoDB" id="9763453at2"/>
<name>A0A1N7PY59_9RHOB</name>
<evidence type="ECO:0000256" key="1">
    <source>
        <dbReference type="ARBA" id="ARBA00001933"/>
    </source>
</evidence>
<dbReference type="EMBL" id="FTOT01000006">
    <property type="protein sequence ID" value="SIT15530.1"/>
    <property type="molecule type" value="Genomic_DNA"/>
</dbReference>
<dbReference type="InterPro" id="IPR015424">
    <property type="entry name" value="PyrdxlP-dep_Trfase"/>
</dbReference>
<comment type="similarity">
    <text evidence="2 8">Belongs to the class-I pyridoxal-phosphate-dependent aminotransferase family.</text>
</comment>
<dbReference type="STRING" id="1086013.SAMN05421774_106258"/>
<dbReference type="FunFam" id="3.40.640.10:FF:000033">
    <property type="entry name" value="Aspartate aminotransferase"/>
    <property type="match status" value="1"/>
</dbReference>
<dbReference type="RefSeq" id="WP_076532883.1">
    <property type="nucleotide sequence ID" value="NZ_BMEH01000006.1"/>
</dbReference>
<evidence type="ECO:0000313" key="10">
    <source>
        <dbReference type="EMBL" id="SIT15530.1"/>
    </source>
</evidence>
<evidence type="ECO:0000256" key="3">
    <source>
        <dbReference type="ARBA" id="ARBA00011738"/>
    </source>
</evidence>
<dbReference type="PANTHER" id="PTHR46383:SF1">
    <property type="entry name" value="ASPARTATE AMINOTRANSFERASE"/>
    <property type="match status" value="1"/>
</dbReference>
<dbReference type="GO" id="GO:0004069">
    <property type="term" value="F:L-aspartate:2-oxoglutarate aminotransferase activity"/>
    <property type="evidence" value="ECO:0007669"/>
    <property type="project" value="UniProtKB-EC"/>
</dbReference>
<dbReference type="EC" id="2.6.1.-" evidence="8"/>
<keyword evidence="11" id="KW-1185">Reference proteome</keyword>
<comment type="catalytic activity">
    <reaction evidence="7">
        <text>L-aspartate + 2-oxoglutarate = oxaloacetate + L-glutamate</text>
        <dbReference type="Rhea" id="RHEA:21824"/>
        <dbReference type="ChEBI" id="CHEBI:16452"/>
        <dbReference type="ChEBI" id="CHEBI:16810"/>
        <dbReference type="ChEBI" id="CHEBI:29985"/>
        <dbReference type="ChEBI" id="CHEBI:29991"/>
        <dbReference type="EC" id="2.6.1.1"/>
    </reaction>
</comment>
<evidence type="ECO:0000256" key="7">
    <source>
        <dbReference type="ARBA" id="ARBA00049185"/>
    </source>
</evidence>
<evidence type="ECO:0000256" key="6">
    <source>
        <dbReference type="ARBA" id="ARBA00022898"/>
    </source>
</evidence>
<dbReference type="GO" id="GO:0030170">
    <property type="term" value="F:pyridoxal phosphate binding"/>
    <property type="evidence" value="ECO:0007669"/>
    <property type="project" value="InterPro"/>
</dbReference>
<dbReference type="InterPro" id="IPR015421">
    <property type="entry name" value="PyrdxlP-dep_Trfase_major"/>
</dbReference>
<keyword evidence="4 8" id="KW-0032">Aminotransferase</keyword>
<dbReference type="Gene3D" id="3.90.1150.10">
    <property type="entry name" value="Aspartate Aminotransferase, domain 1"/>
    <property type="match status" value="1"/>
</dbReference>
<sequence>MPFLSDTLARVKPSPTIAISNKARDLAEQGRDIIALSAGEPDFDTPQNIKDAAKRAIDEGKTKYTNVDGTPQLKAAICAKFKRENGLDYKPSQVTVGTGGKQILYNALMATLNPGDEVIIPAPYWVSYPDMVYLAGGTPVPVECPAQTGYKLTPEQLEAAITPNTKWFIFNSPSNPTGAGYTRDELKALTDVLMRHPQVWVMTDDMYEHLVFDDFEFCTPAQVEPGLYDRTLTCNGVSKAYAMTGWRIGYAAGPEVLIKAMSKVQSQSTSNPSSISQWAATEALNGPQDYIVESRKEFQRRRDLVVKMLNEAPGVRCPVPEGAFYVYPTIGDCIGKTSATGISIANDEDFANALLEETGVAVVFGAAFGLSPAFRVSYATSDEVLVDACTRIQTFCKGLK</sequence>
<dbReference type="PROSITE" id="PS00105">
    <property type="entry name" value="AA_TRANSFER_CLASS_1"/>
    <property type="match status" value="1"/>
</dbReference>
<keyword evidence="6" id="KW-0663">Pyridoxal phosphate</keyword>
<feature type="domain" description="Aminotransferase class I/classII large" evidence="9">
    <location>
        <begin position="32"/>
        <end position="392"/>
    </location>
</feature>
<gene>
    <name evidence="10" type="ORF">SAMN05421774_106258</name>
</gene>
<evidence type="ECO:0000256" key="8">
    <source>
        <dbReference type="RuleBase" id="RU000481"/>
    </source>
</evidence>
<evidence type="ECO:0000313" key="11">
    <source>
        <dbReference type="Proteomes" id="UP000186141"/>
    </source>
</evidence>
<dbReference type="Gene3D" id="3.40.640.10">
    <property type="entry name" value="Type I PLP-dependent aspartate aminotransferase-like (Major domain)"/>
    <property type="match status" value="1"/>
</dbReference>
<accession>A0A1N7PY59</accession>
<comment type="cofactor">
    <cofactor evidence="1 8">
        <name>pyridoxal 5'-phosphate</name>
        <dbReference type="ChEBI" id="CHEBI:597326"/>
    </cofactor>
</comment>
<keyword evidence="5 8" id="KW-0808">Transferase</keyword>
<dbReference type="PANTHER" id="PTHR46383">
    <property type="entry name" value="ASPARTATE AMINOTRANSFERASE"/>
    <property type="match status" value="1"/>
</dbReference>
<organism evidence="10 11">
    <name type="scientific">Gemmobacter megaterium</name>
    <dbReference type="NCBI Taxonomy" id="1086013"/>
    <lineage>
        <taxon>Bacteria</taxon>
        <taxon>Pseudomonadati</taxon>
        <taxon>Pseudomonadota</taxon>
        <taxon>Alphaproteobacteria</taxon>
        <taxon>Rhodobacterales</taxon>
        <taxon>Paracoccaceae</taxon>
        <taxon>Gemmobacter</taxon>
    </lineage>
</organism>
<dbReference type="InterPro" id="IPR050596">
    <property type="entry name" value="AspAT/PAT-like"/>
</dbReference>
<proteinExistence type="inferred from homology"/>
<evidence type="ECO:0000256" key="5">
    <source>
        <dbReference type="ARBA" id="ARBA00022679"/>
    </source>
</evidence>